<feature type="region of interest" description="Disordered" evidence="1">
    <location>
        <begin position="39"/>
        <end position="77"/>
    </location>
</feature>
<evidence type="ECO:0000256" key="1">
    <source>
        <dbReference type="SAM" id="MobiDB-lite"/>
    </source>
</evidence>
<evidence type="ECO:0000313" key="3">
    <source>
        <dbReference type="Proteomes" id="UP000824219"/>
    </source>
</evidence>
<dbReference type="EMBL" id="JAHKSW010000004">
    <property type="protein sequence ID" value="KAG7333089.1"/>
    <property type="molecule type" value="Genomic_DNA"/>
</dbReference>
<name>A0A9D3P3R8_9TELE</name>
<reference evidence="2 3" key="1">
    <citation type="submission" date="2021-06" db="EMBL/GenBank/DDBJ databases">
        <title>Chromosome-level genome assembly of the red-tail catfish (Hemibagrus wyckioides).</title>
        <authorList>
            <person name="Shao F."/>
        </authorList>
    </citation>
    <scope>NUCLEOTIDE SEQUENCE [LARGE SCALE GENOMIC DNA]</scope>
    <source>
        <strain evidence="2">EC202008001</strain>
        <tissue evidence="2">Blood</tissue>
    </source>
</reference>
<organism evidence="2 3">
    <name type="scientific">Hemibagrus wyckioides</name>
    <dbReference type="NCBI Taxonomy" id="337641"/>
    <lineage>
        <taxon>Eukaryota</taxon>
        <taxon>Metazoa</taxon>
        <taxon>Chordata</taxon>
        <taxon>Craniata</taxon>
        <taxon>Vertebrata</taxon>
        <taxon>Euteleostomi</taxon>
        <taxon>Actinopterygii</taxon>
        <taxon>Neopterygii</taxon>
        <taxon>Teleostei</taxon>
        <taxon>Ostariophysi</taxon>
        <taxon>Siluriformes</taxon>
        <taxon>Bagridae</taxon>
        <taxon>Hemibagrus</taxon>
    </lineage>
</organism>
<feature type="compositionally biased region" description="Low complexity" evidence="1">
    <location>
        <begin position="48"/>
        <end position="60"/>
    </location>
</feature>
<gene>
    <name evidence="2" type="ORF">KOW79_003224</name>
</gene>
<feature type="compositionally biased region" description="Basic and acidic residues" evidence="1">
    <location>
        <begin position="61"/>
        <end position="77"/>
    </location>
</feature>
<sequence>MTDIISYSPVCPNLRHPGEGKCQESQLTIGPAIEKLILTKPDPQKAGTSTPHSTPYSHSPVSEETKDTMKRLDEDLY</sequence>
<accession>A0A9D3P3R8</accession>
<comment type="caution">
    <text evidence="2">The sequence shown here is derived from an EMBL/GenBank/DDBJ whole genome shotgun (WGS) entry which is preliminary data.</text>
</comment>
<dbReference type="AlphaFoldDB" id="A0A9D3P3R8"/>
<evidence type="ECO:0000313" key="2">
    <source>
        <dbReference type="EMBL" id="KAG7333089.1"/>
    </source>
</evidence>
<proteinExistence type="predicted"/>
<protein>
    <submittedName>
        <fullName evidence="2">Uncharacterized protein</fullName>
    </submittedName>
</protein>
<feature type="region of interest" description="Disordered" evidence="1">
    <location>
        <begin position="1"/>
        <end position="23"/>
    </location>
</feature>
<keyword evidence="3" id="KW-1185">Reference proteome</keyword>
<dbReference type="Proteomes" id="UP000824219">
    <property type="component" value="Linkage Group LG04"/>
</dbReference>